<dbReference type="SUPFAM" id="SSF53448">
    <property type="entry name" value="Nucleotide-diphospho-sugar transferases"/>
    <property type="match status" value="1"/>
</dbReference>
<sequence length="302" mass="34945">MNNEPYFSVIIPVHNKLPHLERSVFSVLKQTYQNFELIIIDDASTDGSSEKVTEFTDPKISLYTRTEPGPGGYKARNVGIDHARYPWICFLDADDEWSLDLLDTIKSAIVKNPDIECVTWGYYNTLGTQKKLDKTSVINADVQQKSFALIDLFRQKHTLWTGAVSFKKDLLVRAGKFPESGYKRGGDVDTWIRCLWQSKGNLWINKPLSYYYLDAVNMVTKSIKRESLYIFSPFLLNILRENKNTELEQAIKDFQNKRIYSILRGQIVDKQPLDYQLLRKMNLTPDSIILVSKLMLKKMIKV</sequence>
<dbReference type="STRING" id="1150600.ADIARSV_2492"/>
<dbReference type="InterPro" id="IPR001173">
    <property type="entry name" value="Glyco_trans_2-like"/>
</dbReference>
<evidence type="ECO:0000259" key="1">
    <source>
        <dbReference type="Pfam" id="PF00535"/>
    </source>
</evidence>
<proteinExistence type="predicted"/>
<evidence type="ECO:0000313" key="3">
    <source>
        <dbReference type="Proteomes" id="UP000014174"/>
    </source>
</evidence>
<protein>
    <submittedName>
        <fullName evidence="2">Glycosyl transferase</fullName>
    </submittedName>
</protein>
<keyword evidence="2" id="KW-0808">Transferase</keyword>
<accession>R9GRB5</accession>
<dbReference type="InterPro" id="IPR050834">
    <property type="entry name" value="Glycosyltransf_2"/>
</dbReference>
<gene>
    <name evidence="2" type="ORF">ADIARSV_2492</name>
</gene>
<dbReference type="eggNOG" id="COG1216">
    <property type="taxonomic scope" value="Bacteria"/>
</dbReference>
<dbReference type="EMBL" id="AQPN01000090">
    <property type="protein sequence ID" value="EOR94251.1"/>
    <property type="molecule type" value="Genomic_DNA"/>
</dbReference>
<dbReference type="GO" id="GO:0016740">
    <property type="term" value="F:transferase activity"/>
    <property type="evidence" value="ECO:0007669"/>
    <property type="project" value="UniProtKB-KW"/>
</dbReference>
<organism evidence="2 3">
    <name type="scientific">Arcticibacter svalbardensis MN12-7</name>
    <dbReference type="NCBI Taxonomy" id="1150600"/>
    <lineage>
        <taxon>Bacteria</taxon>
        <taxon>Pseudomonadati</taxon>
        <taxon>Bacteroidota</taxon>
        <taxon>Sphingobacteriia</taxon>
        <taxon>Sphingobacteriales</taxon>
        <taxon>Sphingobacteriaceae</taxon>
        <taxon>Arcticibacter</taxon>
    </lineage>
</organism>
<dbReference type="Pfam" id="PF00535">
    <property type="entry name" value="Glycos_transf_2"/>
    <property type="match status" value="1"/>
</dbReference>
<dbReference type="OrthoDB" id="6638511at2"/>
<dbReference type="Gene3D" id="3.90.550.10">
    <property type="entry name" value="Spore Coat Polysaccharide Biosynthesis Protein SpsA, Chain A"/>
    <property type="match status" value="1"/>
</dbReference>
<evidence type="ECO:0000313" key="2">
    <source>
        <dbReference type="EMBL" id="EOR94251.1"/>
    </source>
</evidence>
<reference evidence="2 3" key="1">
    <citation type="journal article" date="2013" name="Genome Announc.">
        <title>Draft Genome Sequence of Arcticibacter svalbardensis Strain MN12-7T, a Member of the Family Sphingobacteriaceae Isolated from an Arctic Soil Sample.</title>
        <authorList>
            <person name="Shivaji S."/>
            <person name="Ara S."/>
            <person name="Prasad S."/>
            <person name="Manasa B.P."/>
            <person name="Begum Z."/>
            <person name="Singh A."/>
            <person name="Kumar Pinnaka A."/>
        </authorList>
    </citation>
    <scope>NUCLEOTIDE SEQUENCE [LARGE SCALE GENOMIC DNA]</scope>
    <source>
        <strain evidence="2 3">MN12-7</strain>
    </source>
</reference>
<feature type="domain" description="Glycosyltransferase 2-like" evidence="1">
    <location>
        <begin position="8"/>
        <end position="142"/>
    </location>
</feature>
<dbReference type="PANTHER" id="PTHR43685:SF2">
    <property type="entry name" value="GLYCOSYLTRANSFERASE 2-LIKE DOMAIN-CONTAINING PROTEIN"/>
    <property type="match status" value="1"/>
</dbReference>
<dbReference type="CDD" id="cd00761">
    <property type="entry name" value="Glyco_tranf_GTA_type"/>
    <property type="match status" value="1"/>
</dbReference>
<keyword evidence="3" id="KW-1185">Reference proteome</keyword>
<dbReference type="RefSeq" id="WP_016195723.1">
    <property type="nucleotide sequence ID" value="NZ_AQPN01000090.1"/>
</dbReference>
<dbReference type="InterPro" id="IPR029044">
    <property type="entry name" value="Nucleotide-diphossugar_trans"/>
</dbReference>
<name>R9GRB5_9SPHI</name>
<dbReference type="PANTHER" id="PTHR43685">
    <property type="entry name" value="GLYCOSYLTRANSFERASE"/>
    <property type="match status" value="1"/>
</dbReference>
<dbReference type="Proteomes" id="UP000014174">
    <property type="component" value="Unassembled WGS sequence"/>
</dbReference>
<comment type="caution">
    <text evidence="2">The sequence shown here is derived from an EMBL/GenBank/DDBJ whole genome shotgun (WGS) entry which is preliminary data.</text>
</comment>
<dbReference type="AlphaFoldDB" id="R9GRB5"/>